<evidence type="ECO:0000256" key="1">
    <source>
        <dbReference type="ARBA" id="ARBA00022605"/>
    </source>
</evidence>
<evidence type="ECO:0000313" key="7">
    <source>
        <dbReference type="Proteomes" id="UP000053105"/>
    </source>
</evidence>
<sequence length="604" mass="68332">MCGIFCSISQNHKKDSIQISREWEACKNLVIARGPDRVTEKFENLTPIWFGHFVAAVLWMQGSDLCEQPTIDSAGNILLWNGDIFSGNLVNVVYHAHVQTVHAQDNACDTNVLLSALKSSLNVSSVFQEIQGPYSFVYFQKSTNLLYFGRDIVGRHSLLLKVNTDENTVILTSVASKEVNKIIEIPAIGIFVMNLDNSRVNLACYPWKEPDLHFTDIVESLETHLGVDIDIKKTILKSDTSTSLHLHPDIKDLDYLENSPYLGNPYKTLEYLLEDADILERVDRLSQLLCRAVEVRINKQPRFCKACIKLVPSKKDVACDHSKIGILFSGGLDSAILTLIADKYVSQYEPIDLINVAFEKSVNAGSKSKKSNEKESTDDQYDVPDRKTGKQTFLELSKICPKRKWNFVEVNISQAELQKYRSSRICNLLHPLCTILDESLGCAVWFASRAKGTISSSANIYESPCRLLLLGMGADELFGGYMRHRTILRHKGWDALTQELNFEIARISERNLGRDDRIVSDHGRQSRLPYLDENVIEYVQRLKPWERCYPTDKMPSGLGDKLLLRLVACKLGFRNTANFPKRAFQFGSRIANGKENARDISSRL</sequence>
<evidence type="ECO:0000313" key="6">
    <source>
        <dbReference type="EMBL" id="KOX68943.1"/>
    </source>
</evidence>
<dbReference type="OrthoDB" id="10252281at2759"/>
<dbReference type="AlphaFoldDB" id="A0A0M8ZSW0"/>
<keyword evidence="2" id="KW-0061">Asparagine biosynthesis</keyword>
<accession>A0A0M8ZSW0</accession>
<dbReference type="Pfam" id="PF13537">
    <property type="entry name" value="GATase_7"/>
    <property type="match status" value="1"/>
</dbReference>
<dbReference type="STRING" id="166423.A0A0M8ZSW0"/>
<dbReference type="InterPro" id="IPR017932">
    <property type="entry name" value="GATase_2_dom"/>
</dbReference>
<dbReference type="EMBL" id="KQ435911">
    <property type="protein sequence ID" value="KOX68943.1"/>
    <property type="molecule type" value="Genomic_DNA"/>
</dbReference>
<name>A0A0M8ZSW0_9HYME</name>
<proteinExistence type="predicted"/>
<dbReference type="GO" id="GO:0004066">
    <property type="term" value="F:asparagine synthase (glutamine-hydrolyzing) activity"/>
    <property type="evidence" value="ECO:0007669"/>
    <property type="project" value="InterPro"/>
</dbReference>
<dbReference type="SUPFAM" id="SSF56235">
    <property type="entry name" value="N-terminal nucleophile aminohydrolases (Ntn hydrolases)"/>
    <property type="match status" value="1"/>
</dbReference>
<dbReference type="InterPro" id="IPR014729">
    <property type="entry name" value="Rossmann-like_a/b/a_fold"/>
</dbReference>
<evidence type="ECO:0000259" key="4">
    <source>
        <dbReference type="Pfam" id="PF00733"/>
    </source>
</evidence>
<keyword evidence="3" id="KW-0315">Glutamine amidotransferase</keyword>
<dbReference type="InterPro" id="IPR001962">
    <property type="entry name" value="Asn_synthase"/>
</dbReference>
<feature type="domain" description="Glutamine amidotransferase type-2" evidence="5">
    <location>
        <begin position="66"/>
        <end position="173"/>
    </location>
</feature>
<dbReference type="Gene3D" id="3.40.50.620">
    <property type="entry name" value="HUPs"/>
    <property type="match status" value="1"/>
</dbReference>
<dbReference type="Gene3D" id="3.60.20.10">
    <property type="entry name" value="Glutamine Phosphoribosylpyrophosphate, subunit 1, domain 1"/>
    <property type="match status" value="1"/>
</dbReference>
<dbReference type="Proteomes" id="UP000053105">
    <property type="component" value="Unassembled WGS sequence"/>
</dbReference>
<dbReference type="SUPFAM" id="SSF52402">
    <property type="entry name" value="Adenine nucleotide alpha hydrolases-like"/>
    <property type="match status" value="1"/>
</dbReference>
<dbReference type="CDD" id="cd01991">
    <property type="entry name" value="Asn_synthase_B_C"/>
    <property type="match status" value="1"/>
</dbReference>
<organism evidence="6 7">
    <name type="scientific">Melipona quadrifasciata</name>
    <dbReference type="NCBI Taxonomy" id="166423"/>
    <lineage>
        <taxon>Eukaryota</taxon>
        <taxon>Metazoa</taxon>
        <taxon>Ecdysozoa</taxon>
        <taxon>Arthropoda</taxon>
        <taxon>Hexapoda</taxon>
        <taxon>Insecta</taxon>
        <taxon>Pterygota</taxon>
        <taxon>Neoptera</taxon>
        <taxon>Endopterygota</taxon>
        <taxon>Hymenoptera</taxon>
        <taxon>Apocrita</taxon>
        <taxon>Aculeata</taxon>
        <taxon>Apoidea</taxon>
        <taxon>Anthophila</taxon>
        <taxon>Apidae</taxon>
        <taxon>Melipona</taxon>
    </lineage>
</organism>
<gene>
    <name evidence="6" type="ORF">WN51_06863</name>
</gene>
<evidence type="ECO:0000256" key="3">
    <source>
        <dbReference type="ARBA" id="ARBA00022962"/>
    </source>
</evidence>
<protein>
    <submittedName>
        <fullName evidence="6">Asparagine synthetase domain-containing protein 1</fullName>
    </submittedName>
</protein>
<reference evidence="6 7" key="1">
    <citation type="submission" date="2015-07" db="EMBL/GenBank/DDBJ databases">
        <title>The genome of Melipona quadrifasciata.</title>
        <authorList>
            <person name="Pan H."/>
            <person name="Kapheim K."/>
        </authorList>
    </citation>
    <scope>NUCLEOTIDE SEQUENCE [LARGE SCALE GENOMIC DNA]</scope>
    <source>
        <strain evidence="6">0111107301</strain>
        <tissue evidence="6">Whole body</tissue>
    </source>
</reference>
<dbReference type="PANTHER" id="PTHR45937:SF1">
    <property type="entry name" value="ASPARAGINE SYNTHETASE DOMAIN-CONTAINING PROTEIN 1"/>
    <property type="match status" value="1"/>
</dbReference>
<evidence type="ECO:0000259" key="5">
    <source>
        <dbReference type="Pfam" id="PF13537"/>
    </source>
</evidence>
<keyword evidence="1" id="KW-0028">Amino-acid biosynthesis</keyword>
<evidence type="ECO:0000256" key="2">
    <source>
        <dbReference type="ARBA" id="ARBA00022888"/>
    </source>
</evidence>
<feature type="domain" description="Asparagine synthetase" evidence="4">
    <location>
        <begin position="490"/>
        <end position="585"/>
    </location>
</feature>
<dbReference type="Pfam" id="PF00733">
    <property type="entry name" value="Asn_synthase"/>
    <property type="match status" value="1"/>
</dbReference>
<dbReference type="GO" id="GO:0006529">
    <property type="term" value="P:asparagine biosynthetic process"/>
    <property type="evidence" value="ECO:0007669"/>
    <property type="project" value="UniProtKB-KW"/>
</dbReference>
<keyword evidence="7" id="KW-1185">Reference proteome</keyword>
<dbReference type="InterPro" id="IPR029055">
    <property type="entry name" value="Ntn_hydrolases_N"/>
</dbReference>
<dbReference type="InterPro" id="IPR051857">
    <property type="entry name" value="Asn_synthetase_domain"/>
</dbReference>
<dbReference type="PANTHER" id="PTHR45937">
    <property type="entry name" value="ASPARAGINE SYNTHETASE DOMAIN-CONTAINING PROTEIN 1"/>
    <property type="match status" value="1"/>
</dbReference>